<dbReference type="InterPro" id="IPR013735">
    <property type="entry name" value="TF_NusA_N"/>
</dbReference>
<dbReference type="InterPro" id="IPR058582">
    <property type="entry name" value="KH_NusA_2nd"/>
</dbReference>
<comment type="function">
    <text evidence="7">Participates in both transcription termination and antitermination.</text>
</comment>
<evidence type="ECO:0000256" key="1">
    <source>
        <dbReference type="ARBA" id="ARBA00022472"/>
    </source>
</evidence>
<dbReference type="PROSITE" id="PS50126">
    <property type="entry name" value="S1"/>
    <property type="match status" value="1"/>
</dbReference>
<feature type="compositionally biased region" description="Acidic residues" evidence="8">
    <location>
        <begin position="385"/>
        <end position="396"/>
    </location>
</feature>
<comment type="subcellular location">
    <subcellularLocation>
        <location evidence="7">Cytoplasm</location>
    </subcellularLocation>
</comment>
<dbReference type="AlphaFoldDB" id="A0A0G0AF19"/>
<dbReference type="GO" id="GO:0006353">
    <property type="term" value="P:DNA-templated transcription termination"/>
    <property type="evidence" value="ECO:0007669"/>
    <property type="project" value="UniProtKB-UniRule"/>
</dbReference>
<evidence type="ECO:0000256" key="7">
    <source>
        <dbReference type="HAMAP-Rule" id="MF_00945"/>
    </source>
</evidence>
<dbReference type="CDD" id="cd02134">
    <property type="entry name" value="KH-II_NusA_rpt1"/>
    <property type="match status" value="1"/>
</dbReference>
<feature type="domain" description="S1 motif" evidence="9">
    <location>
        <begin position="150"/>
        <end position="210"/>
    </location>
</feature>
<dbReference type="Proteomes" id="UP000034488">
    <property type="component" value="Unassembled WGS sequence"/>
</dbReference>
<dbReference type="InterPro" id="IPR025249">
    <property type="entry name" value="TF_NusA_KH_1st"/>
</dbReference>
<keyword evidence="4 7" id="KW-0694">RNA-binding</keyword>
<dbReference type="PANTHER" id="PTHR22648:SF0">
    <property type="entry name" value="TRANSCRIPTION TERMINATION_ANTITERMINATION PROTEIN NUSA"/>
    <property type="match status" value="1"/>
</dbReference>
<feature type="region of interest" description="Disordered" evidence="8">
    <location>
        <begin position="353"/>
        <end position="406"/>
    </location>
</feature>
<evidence type="ECO:0000256" key="2">
    <source>
        <dbReference type="ARBA" id="ARBA00022490"/>
    </source>
</evidence>
<dbReference type="GO" id="GO:0003723">
    <property type="term" value="F:RNA binding"/>
    <property type="evidence" value="ECO:0007669"/>
    <property type="project" value="UniProtKB-UniRule"/>
</dbReference>
<keyword evidence="3 7" id="KW-0889">Transcription antitermination</keyword>
<dbReference type="InterPro" id="IPR030842">
    <property type="entry name" value="TF_NusA_bacterial"/>
</dbReference>
<dbReference type="InterPro" id="IPR036555">
    <property type="entry name" value="NusA_N_sf"/>
</dbReference>
<organism evidence="10 11">
    <name type="scientific">candidate division WS6 bacterium GW2011_GWB1_33_6</name>
    <dbReference type="NCBI Taxonomy" id="1619088"/>
    <lineage>
        <taxon>Bacteria</taxon>
        <taxon>Candidatus Dojkabacteria</taxon>
    </lineage>
</organism>
<comment type="subunit">
    <text evidence="7">Monomer. Binds directly to the core enzyme of the DNA-dependent RNA polymerase and to nascent RNA.</text>
</comment>
<evidence type="ECO:0000256" key="4">
    <source>
        <dbReference type="ARBA" id="ARBA00022884"/>
    </source>
</evidence>
<feature type="compositionally biased region" description="Polar residues" evidence="8">
    <location>
        <begin position="397"/>
        <end position="406"/>
    </location>
</feature>
<dbReference type="Gene3D" id="3.30.300.20">
    <property type="match status" value="2"/>
</dbReference>
<keyword evidence="6 7" id="KW-0804">Transcription</keyword>
<dbReference type="Pfam" id="PF08529">
    <property type="entry name" value="NusA_N"/>
    <property type="match status" value="1"/>
</dbReference>
<protein>
    <recommendedName>
        <fullName evidence="7">Transcription termination/antitermination protein NusA</fullName>
    </recommendedName>
</protein>
<dbReference type="CDD" id="cd22529">
    <property type="entry name" value="KH-II_NusA_rpt2"/>
    <property type="match status" value="1"/>
</dbReference>
<evidence type="ECO:0000256" key="6">
    <source>
        <dbReference type="ARBA" id="ARBA00023163"/>
    </source>
</evidence>
<dbReference type="SUPFAM" id="SSF54814">
    <property type="entry name" value="Prokaryotic type KH domain (KH-domain type II)"/>
    <property type="match status" value="2"/>
</dbReference>
<gene>
    <name evidence="7" type="primary">nusA</name>
    <name evidence="10" type="ORF">UR47_C0004G0002</name>
</gene>
<evidence type="ECO:0000313" key="11">
    <source>
        <dbReference type="Proteomes" id="UP000034488"/>
    </source>
</evidence>
<keyword evidence="5 7" id="KW-0805">Transcription regulation</keyword>
<reference evidence="10 11" key="1">
    <citation type="journal article" date="2015" name="Nature">
        <title>rRNA introns, odd ribosomes, and small enigmatic genomes across a large radiation of phyla.</title>
        <authorList>
            <person name="Brown C.T."/>
            <person name="Hug L.A."/>
            <person name="Thomas B.C."/>
            <person name="Sharon I."/>
            <person name="Castelle C.J."/>
            <person name="Singh A."/>
            <person name="Wilkins M.J."/>
            <person name="Williams K.H."/>
            <person name="Banfield J.F."/>
        </authorList>
    </citation>
    <scope>NUCLEOTIDE SEQUENCE [LARGE SCALE GENOMIC DNA]</scope>
</reference>
<keyword evidence="1 7" id="KW-0806">Transcription termination</keyword>
<dbReference type="SUPFAM" id="SSF69705">
    <property type="entry name" value="Transcription factor NusA, N-terminal domain"/>
    <property type="match status" value="1"/>
</dbReference>
<evidence type="ECO:0000313" key="10">
    <source>
        <dbReference type="EMBL" id="KKP55153.1"/>
    </source>
</evidence>
<comment type="similarity">
    <text evidence="7">Belongs to the NusA family.</text>
</comment>
<feature type="compositionally biased region" description="Basic and acidic residues" evidence="8">
    <location>
        <begin position="357"/>
        <end position="367"/>
    </location>
</feature>
<dbReference type="SMART" id="SM00322">
    <property type="entry name" value="KH"/>
    <property type="match status" value="1"/>
</dbReference>
<proteinExistence type="inferred from homology"/>
<dbReference type="CDD" id="cd04455">
    <property type="entry name" value="S1_NusA"/>
    <property type="match status" value="1"/>
</dbReference>
<sequence>MAVTSELVAAINQIAAERGIDKENVFKALEAAILSAVKKEKYGKIERTDWETEEKLGSNLFVEVDRETGEFKLFAVKVVVKKVEDKEVEIALSEAELISPNVEVGDSVQIEMPSDDLGRIATQTAKQVLLQEIRESEKDAVISEFSDKVGEVYTALMQRMQKGGAVMEIGKATAFMPQEEQVSNEFYRVGERYKVLLKSIEDSQILVSRADPKFLIELFKLEVPEIESGVVEIKEVAREAGSRSKIAVTSHQDGIDPIGACVGQRGIRIANVMNELGEEKIDIIEWDENLDRFVANALSPAKVDSVDISGDTATVVSPSDQLSLAIGKDGQNVRLAWKLTGVKIDIVGAEVEETEKVEEKEEAKEVKEVEEEKVEKVEETKKDEVEEYADSTEEDVVSNNGDETKS</sequence>
<dbReference type="Gene3D" id="3.30.1480.10">
    <property type="entry name" value="NusA, N-terminal domain"/>
    <property type="match status" value="1"/>
</dbReference>
<feature type="compositionally biased region" description="Basic and acidic residues" evidence="8">
    <location>
        <begin position="373"/>
        <end position="384"/>
    </location>
</feature>
<dbReference type="GO" id="GO:0031564">
    <property type="term" value="P:transcription antitermination"/>
    <property type="evidence" value="ECO:0007669"/>
    <property type="project" value="UniProtKB-UniRule"/>
</dbReference>
<dbReference type="PANTHER" id="PTHR22648">
    <property type="entry name" value="TRANSCRIPTION TERMINATION FACTOR NUSA"/>
    <property type="match status" value="1"/>
</dbReference>
<dbReference type="GO" id="GO:0003700">
    <property type="term" value="F:DNA-binding transcription factor activity"/>
    <property type="evidence" value="ECO:0007669"/>
    <property type="project" value="InterPro"/>
</dbReference>
<dbReference type="GO" id="GO:0005829">
    <property type="term" value="C:cytosol"/>
    <property type="evidence" value="ECO:0007669"/>
    <property type="project" value="TreeGrafter"/>
</dbReference>
<dbReference type="NCBIfam" id="TIGR01953">
    <property type="entry name" value="NusA"/>
    <property type="match status" value="1"/>
</dbReference>
<dbReference type="InterPro" id="IPR012340">
    <property type="entry name" value="NA-bd_OB-fold"/>
</dbReference>
<dbReference type="InterPro" id="IPR010213">
    <property type="entry name" value="TF_NusA"/>
</dbReference>
<dbReference type="PROSITE" id="PS50084">
    <property type="entry name" value="KH_TYPE_1"/>
    <property type="match status" value="1"/>
</dbReference>
<dbReference type="InterPro" id="IPR003029">
    <property type="entry name" value="S1_domain"/>
</dbReference>
<evidence type="ECO:0000256" key="3">
    <source>
        <dbReference type="ARBA" id="ARBA00022814"/>
    </source>
</evidence>
<evidence type="ECO:0000256" key="8">
    <source>
        <dbReference type="SAM" id="MobiDB-lite"/>
    </source>
</evidence>
<dbReference type="EMBL" id="LBPI01000004">
    <property type="protein sequence ID" value="KKP55153.1"/>
    <property type="molecule type" value="Genomic_DNA"/>
</dbReference>
<accession>A0A0G0AF19</accession>
<comment type="caution">
    <text evidence="10">The sequence shown here is derived from an EMBL/GenBank/DDBJ whole genome shotgun (WGS) entry which is preliminary data.</text>
</comment>
<name>A0A0G0AF19_9BACT</name>
<dbReference type="FunFam" id="3.30.300.20:FF:000002">
    <property type="entry name" value="Transcription termination/antitermination protein NusA"/>
    <property type="match status" value="1"/>
</dbReference>
<dbReference type="InterPro" id="IPR009019">
    <property type="entry name" value="KH_sf_prok-type"/>
</dbReference>
<dbReference type="Gene3D" id="2.40.50.140">
    <property type="entry name" value="Nucleic acid-binding proteins"/>
    <property type="match status" value="1"/>
</dbReference>
<dbReference type="SMART" id="SM00316">
    <property type="entry name" value="S1"/>
    <property type="match status" value="1"/>
</dbReference>
<dbReference type="Pfam" id="PF26594">
    <property type="entry name" value="KH_NusA_2nd"/>
    <property type="match status" value="1"/>
</dbReference>
<dbReference type="HAMAP" id="MF_00945_B">
    <property type="entry name" value="NusA_B"/>
    <property type="match status" value="1"/>
</dbReference>
<dbReference type="PATRIC" id="fig|1619088.3.peg.216"/>
<keyword evidence="2 7" id="KW-0963">Cytoplasm</keyword>
<dbReference type="Pfam" id="PF13184">
    <property type="entry name" value="KH_NusA_1st"/>
    <property type="match status" value="1"/>
</dbReference>
<dbReference type="SUPFAM" id="SSF50249">
    <property type="entry name" value="Nucleic acid-binding proteins"/>
    <property type="match status" value="1"/>
</dbReference>
<dbReference type="InterPro" id="IPR004087">
    <property type="entry name" value="KH_dom"/>
</dbReference>
<dbReference type="InterPro" id="IPR015946">
    <property type="entry name" value="KH_dom-like_a/b"/>
</dbReference>
<evidence type="ECO:0000256" key="5">
    <source>
        <dbReference type="ARBA" id="ARBA00023015"/>
    </source>
</evidence>
<evidence type="ECO:0000259" key="9">
    <source>
        <dbReference type="PROSITE" id="PS50126"/>
    </source>
</evidence>